<dbReference type="Proteomes" id="UP001150062">
    <property type="component" value="Unassembled WGS sequence"/>
</dbReference>
<sequence length="106" mass="12328">MIWGARAHGLQTDLITINGNVNTECIINDIFKKSNVIQLVNSEYGELKWIFQKDGACPHTSKKTQTYLNQFVKQILISRTVKNHIQERLLDNFTNEEYLQQTFTII</sequence>
<dbReference type="EMBL" id="JAOAOG010000327">
    <property type="protein sequence ID" value="KAJ6228405.1"/>
    <property type="molecule type" value="Genomic_DNA"/>
</dbReference>
<proteinExistence type="predicted"/>
<evidence type="ECO:0000313" key="2">
    <source>
        <dbReference type="Proteomes" id="UP001150062"/>
    </source>
</evidence>
<dbReference type="InterPro" id="IPR036397">
    <property type="entry name" value="RNaseH_sf"/>
</dbReference>
<accession>A0ABQ8X7W6</accession>
<evidence type="ECO:0008006" key="3">
    <source>
        <dbReference type="Google" id="ProtNLM"/>
    </source>
</evidence>
<protein>
    <recommendedName>
        <fullName evidence="3">Transposase</fullName>
    </recommendedName>
</protein>
<reference evidence="1" key="1">
    <citation type="submission" date="2022-08" db="EMBL/GenBank/DDBJ databases">
        <title>Novel sulfate-reducing endosymbionts in the free-living metamonad Anaeramoeba.</title>
        <authorList>
            <person name="Jerlstrom-Hultqvist J."/>
            <person name="Cepicka I."/>
            <person name="Gallot-Lavallee L."/>
            <person name="Salas-Leiva D."/>
            <person name="Curtis B.A."/>
            <person name="Zahonova K."/>
            <person name="Pipaliya S."/>
            <person name="Dacks J."/>
            <person name="Roger A.J."/>
        </authorList>
    </citation>
    <scope>NUCLEOTIDE SEQUENCE</scope>
    <source>
        <strain evidence="1">Schooner1</strain>
    </source>
</reference>
<gene>
    <name evidence="1" type="ORF">M0813_08755</name>
</gene>
<evidence type="ECO:0000313" key="1">
    <source>
        <dbReference type="EMBL" id="KAJ6228405.1"/>
    </source>
</evidence>
<comment type="caution">
    <text evidence="1">The sequence shown here is derived from an EMBL/GenBank/DDBJ whole genome shotgun (WGS) entry which is preliminary data.</text>
</comment>
<name>A0ABQ8X7W6_9EUKA</name>
<organism evidence="1 2">
    <name type="scientific">Anaeramoeba flamelloides</name>
    <dbReference type="NCBI Taxonomy" id="1746091"/>
    <lineage>
        <taxon>Eukaryota</taxon>
        <taxon>Metamonada</taxon>
        <taxon>Anaeramoebidae</taxon>
        <taxon>Anaeramoeba</taxon>
    </lineage>
</organism>
<dbReference type="Gene3D" id="3.30.420.10">
    <property type="entry name" value="Ribonuclease H-like superfamily/Ribonuclease H"/>
    <property type="match status" value="1"/>
</dbReference>
<keyword evidence="2" id="KW-1185">Reference proteome</keyword>